<dbReference type="InterPro" id="IPR015883">
    <property type="entry name" value="Glyco_hydro_20_cat"/>
</dbReference>
<comment type="similarity">
    <text evidence="1">Belongs to the glycosyl hydrolase 20 family.</text>
</comment>
<dbReference type="GO" id="GO:0004563">
    <property type="term" value="F:beta-N-acetylhexosaminidase activity"/>
    <property type="evidence" value="ECO:0007669"/>
    <property type="project" value="UniProtKB-EC"/>
</dbReference>
<evidence type="ECO:0000256" key="2">
    <source>
        <dbReference type="ARBA" id="ARBA00022801"/>
    </source>
</evidence>
<dbReference type="AlphaFoldDB" id="A0A7W7FSG4"/>
<dbReference type="Gene3D" id="3.30.379.10">
    <property type="entry name" value="Chitobiase/beta-hexosaminidase domain 2-like"/>
    <property type="match status" value="1"/>
</dbReference>
<sequence length="817" mass="89318">MVVTLPGVQEWSAGGDAFTFRPGSRIVVDAAHADRLLADARTLAADLTAALLVPEIGVHQGPPQNAVPGDLLLTLGGNDPRLGAEGYELAVGAVLRISAPQPAGVYWGGRTAVQLLRGSTNLPGGRVRDWPRYPMRAMLINNATKHFGLSWWENQIRDLSYQKFNELLIYVDGVGSTRDELIKINELGQRYHVTIVPQLNMPGHMDQVLPARPEFQLREQNGNRRPNALDLSNDAARAWALGLIEDHIGLFDGPWWHLGADEYPHWGPIDDYPQLAEYGRRRHGPQANGWDTFTGFIMDAHEVIRRHGKKMRVWNDMQRTFPKVVKLDPEIVVEHWNSTHGGSVTVSQFVARGHGLVNCHDDFLYHVGGRNPDGTQRPKSDARRIYETLRVGDFQGAEDLPDDHPKLLGIRLSQFNDPPIELHESNEATAAGLFETYRAVGQLAWGSPRPQARWTDLRGAVYGLGRAPGYRHVPTLPTGPGPGVARDGYEKMTFFATRVDGKIEHGWQYTPGNGPWRRDTVGGVKGGGVVGNPVTVRDINGRLRYLARTRNGTLEHGCQYSPGTGPWEYDELGSGLTGSPGMVLDAAGRLCFLARRSNGGLLFGRERVAGSGGPFELTEVGNASAAGDAALALDVQGRLVFFARRSNGKLLHGWRTAALVGGSWDFAEMGTDVAGDPGIALDTSGKLCFLARRADGQLLHGWQRTPGNGPWEFTQLGSAVAGDPAVLLDVAGRLTYFVRRDNGRLLHGWQTRPGLGPWDQAELSGDLTGDPGVHLDHVGRSVFFVRADNGRIRHGWQGSPGQGPWGYTELGNDILDL</sequence>
<evidence type="ECO:0000256" key="3">
    <source>
        <dbReference type="ARBA" id="ARBA00023295"/>
    </source>
</evidence>
<dbReference type="PANTHER" id="PTHR43678:SF1">
    <property type="entry name" value="BETA-N-ACETYLHEXOSAMINIDASE"/>
    <property type="match status" value="1"/>
</dbReference>
<gene>
    <name evidence="7" type="ORF">HNR67_001501</name>
</gene>
<dbReference type="EC" id="3.2.1.52" evidence="7"/>
<dbReference type="InterPro" id="IPR052764">
    <property type="entry name" value="GH20_Enzymes"/>
</dbReference>
<keyword evidence="8" id="KW-1185">Reference proteome</keyword>
<dbReference type="Pfam" id="PF26607">
    <property type="entry name" value="DUF8189"/>
    <property type="match status" value="1"/>
</dbReference>
<dbReference type="Pfam" id="PF02838">
    <property type="entry name" value="Glyco_hydro_20b"/>
    <property type="match status" value="1"/>
</dbReference>
<name>A0A7W7FSG4_9PSEU</name>
<dbReference type="SUPFAM" id="SSF51445">
    <property type="entry name" value="(Trans)glycosidases"/>
    <property type="match status" value="1"/>
</dbReference>
<dbReference type="Gene3D" id="3.20.20.80">
    <property type="entry name" value="Glycosidases"/>
    <property type="match status" value="1"/>
</dbReference>
<reference evidence="7 8" key="1">
    <citation type="submission" date="2020-08" db="EMBL/GenBank/DDBJ databases">
        <title>Sequencing the genomes of 1000 actinobacteria strains.</title>
        <authorList>
            <person name="Klenk H.-P."/>
        </authorList>
    </citation>
    <scope>NUCLEOTIDE SEQUENCE [LARGE SCALE GENOMIC DNA]</scope>
    <source>
        <strain evidence="7 8">DSM 44230</strain>
    </source>
</reference>
<dbReference type="InterPro" id="IPR058502">
    <property type="entry name" value="PLL-like_beta-prop"/>
</dbReference>
<feature type="domain" description="Glycoside hydrolase family 20 catalytic" evidence="4">
    <location>
        <begin position="177"/>
        <end position="379"/>
    </location>
</feature>
<dbReference type="InterPro" id="IPR017853">
    <property type="entry name" value="GH"/>
</dbReference>
<dbReference type="SUPFAM" id="SSF89372">
    <property type="entry name" value="Fucose-specific lectin"/>
    <property type="match status" value="2"/>
</dbReference>
<dbReference type="SUPFAM" id="SSF55545">
    <property type="entry name" value="beta-N-acetylhexosaminidase-like domain"/>
    <property type="match status" value="1"/>
</dbReference>
<evidence type="ECO:0000259" key="4">
    <source>
        <dbReference type="Pfam" id="PF00728"/>
    </source>
</evidence>
<dbReference type="GO" id="GO:0005975">
    <property type="term" value="P:carbohydrate metabolic process"/>
    <property type="evidence" value="ECO:0007669"/>
    <property type="project" value="InterPro"/>
</dbReference>
<feature type="domain" description="PLL-like beta propeller" evidence="6">
    <location>
        <begin position="652"/>
        <end position="806"/>
    </location>
</feature>
<comment type="caution">
    <text evidence="7">The sequence shown here is derived from an EMBL/GenBank/DDBJ whole genome shotgun (WGS) entry which is preliminary data.</text>
</comment>
<organism evidence="7 8">
    <name type="scientific">Crossiella cryophila</name>
    <dbReference type="NCBI Taxonomy" id="43355"/>
    <lineage>
        <taxon>Bacteria</taxon>
        <taxon>Bacillati</taxon>
        <taxon>Actinomycetota</taxon>
        <taxon>Actinomycetes</taxon>
        <taxon>Pseudonocardiales</taxon>
        <taxon>Pseudonocardiaceae</taxon>
        <taxon>Crossiella</taxon>
    </lineage>
</organism>
<evidence type="ECO:0000256" key="1">
    <source>
        <dbReference type="ARBA" id="ARBA00006285"/>
    </source>
</evidence>
<evidence type="ECO:0000313" key="8">
    <source>
        <dbReference type="Proteomes" id="UP000533598"/>
    </source>
</evidence>
<dbReference type="Pfam" id="PF00728">
    <property type="entry name" value="Glyco_hydro_20"/>
    <property type="match status" value="1"/>
</dbReference>
<dbReference type="Proteomes" id="UP000533598">
    <property type="component" value="Unassembled WGS sequence"/>
</dbReference>
<keyword evidence="2 7" id="KW-0378">Hydrolase</keyword>
<dbReference type="PANTHER" id="PTHR43678">
    <property type="entry name" value="PUTATIVE (AFU_ORTHOLOGUE AFUA_2G00640)-RELATED"/>
    <property type="match status" value="1"/>
</dbReference>
<dbReference type="InterPro" id="IPR029018">
    <property type="entry name" value="Hex-like_dom2"/>
</dbReference>
<proteinExistence type="inferred from homology"/>
<dbReference type="InterPro" id="IPR015882">
    <property type="entry name" value="HEX_bac_N"/>
</dbReference>
<evidence type="ECO:0000259" key="5">
    <source>
        <dbReference type="Pfam" id="PF02838"/>
    </source>
</evidence>
<keyword evidence="3 7" id="KW-0326">Glycosidase</keyword>
<accession>A0A7W7FSG4</accession>
<dbReference type="RefSeq" id="WP_185001361.1">
    <property type="nucleotide sequence ID" value="NZ_BAAAUI010000006.1"/>
</dbReference>
<dbReference type="EMBL" id="JACHMH010000001">
    <property type="protein sequence ID" value="MBB4675383.1"/>
    <property type="molecule type" value="Genomic_DNA"/>
</dbReference>
<feature type="domain" description="Beta-hexosaminidase bacterial type N-terminal" evidence="5">
    <location>
        <begin position="5"/>
        <end position="130"/>
    </location>
</feature>
<protein>
    <submittedName>
        <fullName evidence="7">Hexosaminidase</fullName>
        <ecNumber evidence="7">3.2.1.52</ecNumber>
    </submittedName>
</protein>
<evidence type="ECO:0000313" key="7">
    <source>
        <dbReference type="EMBL" id="MBB4675383.1"/>
    </source>
</evidence>
<evidence type="ECO:0000259" key="6">
    <source>
        <dbReference type="Pfam" id="PF26607"/>
    </source>
</evidence>